<sequence>MSSRPDVRSRKNAGNGSSTYVYSGTQVSPYRQSSDGADGKARKGDYILLHRPDRISQFFKSWRHWWKGDVEASDRMKPRKERMKWRYVLSQGFLDMLWLFSGLLAFIGKCVEYPGNILRANGGFWQSTKRLFGGGLIVPRKDDPRYLTLISQLDPRTKLWVDKSAAGQSQSESATSTIFPGTDAGARSTGDVLVMASKLAYENEAVIKEVVTKDWNMHFVGFYNCWNEFLKQKNTQVFIFADKEVDANAIVIAWRGTEAFNAKDWSTDFDFSWYHLEGMGNVHVGFLEALGLANRDNVKSFQTMQQKADDKWNNTRQQGSSTSGLDPNVIEDNNKLLAYDDVTSVVRGLLAKHPSAKIYVTGHSLGGALAALYTGMLYYNGETEIVPKVAAVYTFGQPRVGDEKFAKYMTEKLTDSRYFRVVYCNDLVPRIPFDDELFAFKHFGLCFYYNSQYKGRCLVEAPRKNYFYLSDLLMVHVTAVGELINAFRPVDPEYAESWSSIMARVMALFVPGIGGHSPVNYVNAVRLGPSPLVAKVSEEIQELDENLHNWEEKMRTTVSGWWSRAFQSRRSVTPA</sequence>
<protein>
    <recommendedName>
        <fullName evidence="3">Fungal lipase-type domain-containing protein</fullName>
    </recommendedName>
</protein>
<dbReference type="EMBL" id="CM026430">
    <property type="protein sequence ID" value="KAG0562443.1"/>
    <property type="molecule type" value="Genomic_DNA"/>
</dbReference>
<dbReference type="GO" id="GO:0004806">
    <property type="term" value="F:triacylglycerol lipase activity"/>
    <property type="evidence" value="ECO:0007669"/>
    <property type="project" value="InterPro"/>
</dbReference>
<comment type="caution">
    <text evidence="4">The sequence shown here is derived from an EMBL/GenBank/DDBJ whole genome shotgun (WGS) entry which is preliminary data.</text>
</comment>
<proteinExistence type="predicted"/>
<keyword evidence="5" id="KW-1185">Reference proteome</keyword>
<gene>
    <name evidence="4" type="ORF">KC19_9G146700</name>
</gene>
<accession>A0A8T0GU54</accession>
<feature type="transmembrane region" description="Helical" evidence="2">
    <location>
        <begin position="85"/>
        <end position="107"/>
    </location>
</feature>
<reference evidence="4" key="1">
    <citation type="submission" date="2020-06" db="EMBL/GenBank/DDBJ databases">
        <title>WGS assembly of Ceratodon purpureus strain R40.</title>
        <authorList>
            <person name="Carey S.B."/>
            <person name="Jenkins J."/>
            <person name="Shu S."/>
            <person name="Lovell J.T."/>
            <person name="Sreedasyam A."/>
            <person name="Maumus F."/>
            <person name="Tiley G.P."/>
            <person name="Fernandez-Pozo N."/>
            <person name="Barry K."/>
            <person name="Chen C."/>
            <person name="Wang M."/>
            <person name="Lipzen A."/>
            <person name="Daum C."/>
            <person name="Saski C.A."/>
            <person name="Payton A.C."/>
            <person name="Mcbreen J.C."/>
            <person name="Conrad R.E."/>
            <person name="Kollar L.M."/>
            <person name="Olsson S."/>
            <person name="Huttunen S."/>
            <person name="Landis J.B."/>
            <person name="Wickett N.J."/>
            <person name="Johnson M.G."/>
            <person name="Rensing S.A."/>
            <person name="Grimwood J."/>
            <person name="Schmutz J."/>
            <person name="Mcdaniel S.F."/>
        </authorList>
    </citation>
    <scope>NUCLEOTIDE SEQUENCE</scope>
    <source>
        <strain evidence="4">R40</strain>
    </source>
</reference>
<dbReference type="InterPro" id="IPR002921">
    <property type="entry name" value="Fungal_lipase-type"/>
</dbReference>
<dbReference type="SUPFAM" id="SSF53474">
    <property type="entry name" value="alpha/beta-Hydrolases"/>
    <property type="match status" value="1"/>
</dbReference>
<evidence type="ECO:0000256" key="1">
    <source>
        <dbReference type="SAM" id="MobiDB-lite"/>
    </source>
</evidence>
<keyword evidence="2" id="KW-0812">Transmembrane</keyword>
<name>A0A8T0GU54_CERPU</name>
<dbReference type="AlphaFoldDB" id="A0A8T0GU54"/>
<keyword evidence="2" id="KW-1133">Transmembrane helix</keyword>
<evidence type="ECO:0000313" key="5">
    <source>
        <dbReference type="Proteomes" id="UP000822688"/>
    </source>
</evidence>
<keyword evidence="2" id="KW-0472">Membrane</keyword>
<dbReference type="Gene3D" id="3.40.50.1820">
    <property type="entry name" value="alpha/beta hydrolase"/>
    <property type="match status" value="1"/>
</dbReference>
<dbReference type="PANTHER" id="PTHR46086:SF3">
    <property type="entry name" value="TRIACYLGLYCEROL LIPASE OBL1"/>
    <property type="match status" value="1"/>
</dbReference>
<evidence type="ECO:0000313" key="4">
    <source>
        <dbReference type="EMBL" id="KAG0562443.1"/>
    </source>
</evidence>
<dbReference type="PANTHER" id="PTHR46086">
    <property type="entry name" value="ALPHA/BETA-HYDROLASES SUPERFAMILY PROTEIN"/>
    <property type="match status" value="1"/>
</dbReference>
<feature type="domain" description="Fungal lipase-type" evidence="3">
    <location>
        <begin position="251"/>
        <end position="434"/>
    </location>
</feature>
<evidence type="ECO:0000256" key="2">
    <source>
        <dbReference type="SAM" id="Phobius"/>
    </source>
</evidence>
<organism evidence="4 5">
    <name type="scientific">Ceratodon purpureus</name>
    <name type="common">Fire moss</name>
    <name type="synonym">Dicranum purpureum</name>
    <dbReference type="NCBI Taxonomy" id="3225"/>
    <lineage>
        <taxon>Eukaryota</taxon>
        <taxon>Viridiplantae</taxon>
        <taxon>Streptophyta</taxon>
        <taxon>Embryophyta</taxon>
        <taxon>Bryophyta</taxon>
        <taxon>Bryophytina</taxon>
        <taxon>Bryopsida</taxon>
        <taxon>Dicranidae</taxon>
        <taxon>Pseudoditrichales</taxon>
        <taxon>Ditrichaceae</taxon>
        <taxon>Ceratodon</taxon>
    </lineage>
</organism>
<feature type="compositionally biased region" description="Polar residues" evidence="1">
    <location>
        <begin position="12"/>
        <end position="35"/>
    </location>
</feature>
<dbReference type="Proteomes" id="UP000822688">
    <property type="component" value="Chromosome 9"/>
</dbReference>
<dbReference type="InterPro" id="IPR029058">
    <property type="entry name" value="AB_hydrolase_fold"/>
</dbReference>
<dbReference type="InterPro" id="IPR044819">
    <property type="entry name" value="OBL-like"/>
</dbReference>
<dbReference type="Pfam" id="PF01764">
    <property type="entry name" value="Lipase_3"/>
    <property type="match status" value="1"/>
</dbReference>
<feature type="region of interest" description="Disordered" evidence="1">
    <location>
        <begin position="1"/>
        <end position="38"/>
    </location>
</feature>
<dbReference type="CDD" id="cd00519">
    <property type="entry name" value="Lipase_3"/>
    <property type="match status" value="1"/>
</dbReference>
<dbReference type="GO" id="GO:0006629">
    <property type="term" value="P:lipid metabolic process"/>
    <property type="evidence" value="ECO:0007669"/>
    <property type="project" value="InterPro"/>
</dbReference>
<evidence type="ECO:0000259" key="3">
    <source>
        <dbReference type="Pfam" id="PF01764"/>
    </source>
</evidence>